<dbReference type="PANTHER" id="PTHR21063:SF4">
    <property type="entry name" value="CD48 ANTIGEN-RELATED"/>
    <property type="match status" value="1"/>
</dbReference>
<dbReference type="AlphaFoldDB" id="A0A9J8A1G9"/>
<dbReference type="InterPro" id="IPR003599">
    <property type="entry name" value="Ig_sub"/>
</dbReference>
<dbReference type="Proteomes" id="UP001108240">
    <property type="component" value="Unplaced"/>
</dbReference>
<reference evidence="2" key="1">
    <citation type="submission" date="2025-08" db="UniProtKB">
        <authorList>
            <consortium name="Ensembl"/>
        </authorList>
    </citation>
    <scope>IDENTIFICATION</scope>
</reference>
<dbReference type="InterPro" id="IPR013783">
    <property type="entry name" value="Ig-like_fold"/>
</dbReference>
<dbReference type="SUPFAM" id="SSF48726">
    <property type="entry name" value="Immunoglobulin"/>
    <property type="match status" value="2"/>
</dbReference>
<proteinExistence type="predicted"/>
<feature type="domain" description="Immunoglobulin" evidence="1">
    <location>
        <begin position="38"/>
        <end position="137"/>
    </location>
</feature>
<evidence type="ECO:0000313" key="2">
    <source>
        <dbReference type="Ensembl" id="ENSCCRP00000137728.1"/>
    </source>
</evidence>
<dbReference type="GeneTree" id="ENSGT01050000244806"/>
<protein>
    <recommendedName>
        <fullName evidence="1">Immunoglobulin domain-containing protein</fullName>
    </recommendedName>
</protein>
<evidence type="ECO:0000313" key="3">
    <source>
        <dbReference type="Proteomes" id="UP001108240"/>
    </source>
</evidence>
<dbReference type="Ensembl" id="ENSCCRT00000185431.1">
    <property type="protein sequence ID" value="ENSCCRP00000137728.1"/>
    <property type="gene ID" value="ENSCCRG00000031608.2"/>
</dbReference>
<dbReference type="Gene3D" id="2.60.40.10">
    <property type="entry name" value="Immunoglobulins"/>
    <property type="match status" value="2"/>
</dbReference>
<reference evidence="2" key="2">
    <citation type="submission" date="2025-09" db="UniProtKB">
        <authorList>
            <consortium name="Ensembl"/>
        </authorList>
    </citation>
    <scope>IDENTIFICATION</scope>
</reference>
<evidence type="ECO:0000259" key="1">
    <source>
        <dbReference type="SMART" id="SM00409"/>
    </source>
</evidence>
<accession>A0A9J8A1G9</accession>
<keyword evidence="3" id="KW-1185">Reference proteome</keyword>
<dbReference type="SMART" id="SM00409">
    <property type="entry name" value="IG"/>
    <property type="match status" value="2"/>
</dbReference>
<organism evidence="2 3">
    <name type="scientific">Cyprinus carpio carpio</name>
    <dbReference type="NCBI Taxonomy" id="630221"/>
    <lineage>
        <taxon>Eukaryota</taxon>
        <taxon>Metazoa</taxon>
        <taxon>Chordata</taxon>
        <taxon>Craniata</taxon>
        <taxon>Vertebrata</taxon>
        <taxon>Euteleostomi</taxon>
        <taxon>Actinopterygii</taxon>
        <taxon>Neopterygii</taxon>
        <taxon>Teleostei</taxon>
        <taxon>Ostariophysi</taxon>
        <taxon>Cypriniformes</taxon>
        <taxon>Cyprinidae</taxon>
        <taxon>Cyprininae</taxon>
        <taxon>Cyprinus</taxon>
    </lineage>
</organism>
<feature type="domain" description="Immunoglobulin" evidence="1">
    <location>
        <begin position="140"/>
        <end position="228"/>
    </location>
</feature>
<name>A0A9J8A1G9_CYPCA</name>
<dbReference type="PANTHER" id="PTHR21063">
    <property type="entry name" value="LFA-3"/>
    <property type="match status" value="1"/>
</dbReference>
<dbReference type="InterPro" id="IPR036179">
    <property type="entry name" value="Ig-like_dom_sf"/>
</dbReference>
<sequence>MTSFSSDACRSDINMRNRYFFFWVLLLKEGVFGVEKYYVTVSVMKGDSVTLNPDDTKIPEEDTAQWWFDNKIIAHMNKGANIISTSEGDDAGFKDRLKLDQTGSLTITNTRTTDSGLYKLLIKSKIETSKTFNVTVRDVVESVTVMVGEAFTLYAGVKKIQKNYQIQLKFGDQVILIARLNSTGDKSWRNINQNYETGELTIRNIQRNQSGEYELEIKNNDSSMILHK</sequence>